<dbReference type="Proteomes" id="UP000023152">
    <property type="component" value="Unassembled WGS sequence"/>
</dbReference>
<evidence type="ECO:0000313" key="2">
    <source>
        <dbReference type="Proteomes" id="UP000023152"/>
    </source>
</evidence>
<dbReference type="EMBL" id="ASPP01024315">
    <property type="protein sequence ID" value="ETO09142.1"/>
    <property type="molecule type" value="Genomic_DNA"/>
</dbReference>
<name>X6M6Q1_RETFI</name>
<accession>X6M6Q1</accession>
<gene>
    <name evidence="1" type="ORF">RFI_28245</name>
</gene>
<comment type="caution">
    <text evidence="1">The sequence shown here is derived from an EMBL/GenBank/DDBJ whole genome shotgun (WGS) entry which is preliminary data.</text>
</comment>
<dbReference type="AlphaFoldDB" id="X6M6Q1"/>
<evidence type="ECO:0000313" key="1">
    <source>
        <dbReference type="EMBL" id="ETO09142.1"/>
    </source>
</evidence>
<sequence length="139" mass="16612">MEKNSIGDKLYPIVSKIDTDLACGVNDMQRLILSQEILQEDYIKLIKHQNFNNYRSPFCCLEKVLCVIPVLAMKKIQFQIYIEYQYLFQIHKNLGVEENNRKQLHIRIFSKKKKMHINNKLLITDRKNKQKLSTKKKKK</sequence>
<organism evidence="1 2">
    <name type="scientific">Reticulomyxa filosa</name>
    <dbReference type="NCBI Taxonomy" id="46433"/>
    <lineage>
        <taxon>Eukaryota</taxon>
        <taxon>Sar</taxon>
        <taxon>Rhizaria</taxon>
        <taxon>Retaria</taxon>
        <taxon>Foraminifera</taxon>
        <taxon>Monothalamids</taxon>
        <taxon>Reticulomyxidae</taxon>
        <taxon>Reticulomyxa</taxon>
    </lineage>
</organism>
<protein>
    <submittedName>
        <fullName evidence="1">Uncharacterized protein</fullName>
    </submittedName>
</protein>
<reference evidence="1 2" key="1">
    <citation type="journal article" date="2013" name="Curr. Biol.">
        <title>The Genome of the Foraminiferan Reticulomyxa filosa.</title>
        <authorList>
            <person name="Glockner G."/>
            <person name="Hulsmann N."/>
            <person name="Schleicher M."/>
            <person name="Noegel A.A."/>
            <person name="Eichinger L."/>
            <person name="Gallinger C."/>
            <person name="Pawlowski J."/>
            <person name="Sierra R."/>
            <person name="Euteneuer U."/>
            <person name="Pillet L."/>
            <person name="Moustafa A."/>
            <person name="Platzer M."/>
            <person name="Groth M."/>
            <person name="Szafranski K."/>
            <person name="Schliwa M."/>
        </authorList>
    </citation>
    <scope>NUCLEOTIDE SEQUENCE [LARGE SCALE GENOMIC DNA]</scope>
</reference>
<keyword evidence="2" id="KW-1185">Reference proteome</keyword>
<proteinExistence type="predicted"/>